<sequence length="270" mass="27603">MAAFALAAWAACTPLRAAPVITTIAEDSFAYTANAPLPGNNGGTGWSGPWASDSNFFTSFNVGAASLTVPGLTSSGGRIVFRTGGSLLNDSARSLPLQNTGVVFVQFLSQFSTQSGGGTPSIRLFSGSTIAGGAGNNGSCGSPVYAILDSTLQAPIASACSTVPLSTLAAVVLRIDYTANNTRMWVLSSLTGFDYLNPPAPSAEYAGLAPAFNKIAVYTRNPGTLDELKVFRVSESPAAPQPVPVGGLALWGAMAGALALLAARRLHSKR</sequence>
<organism evidence="3 4">
    <name type="scientific">Acidovorax lacteus</name>
    <dbReference type="NCBI Taxonomy" id="1924988"/>
    <lineage>
        <taxon>Bacteria</taxon>
        <taxon>Pseudomonadati</taxon>
        <taxon>Pseudomonadota</taxon>
        <taxon>Betaproteobacteria</taxon>
        <taxon>Burkholderiales</taxon>
        <taxon>Comamonadaceae</taxon>
        <taxon>Acidovorax</taxon>
    </lineage>
</organism>
<evidence type="ECO:0000256" key="2">
    <source>
        <dbReference type="SAM" id="SignalP"/>
    </source>
</evidence>
<evidence type="ECO:0000256" key="1">
    <source>
        <dbReference type="SAM" id="Phobius"/>
    </source>
</evidence>
<reference evidence="4" key="1">
    <citation type="journal article" date="2019" name="Int. J. Syst. Evol. Microbiol.">
        <title>The Global Catalogue of Microorganisms (GCM) 10K type strain sequencing project: providing services to taxonomists for standard genome sequencing and annotation.</title>
        <authorList>
            <consortium name="The Broad Institute Genomics Platform"/>
            <consortium name="The Broad Institute Genome Sequencing Center for Infectious Disease"/>
            <person name="Wu L."/>
            <person name="Ma J."/>
        </authorList>
    </citation>
    <scope>NUCLEOTIDE SEQUENCE [LARGE SCALE GENOMIC DNA]</scope>
    <source>
        <strain evidence="4">JCM 31890</strain>
    </source>
</reference>
<comment type="caution">
    <text evidence="3">The sequence shown here is derived from an EMBL/GenBank/DDBJ whole genome shotgun (WGS) entry which is preliminary data.</text>
</comment>
<evidence type="ECO:0000313" key="3">
    <source>
        <dbReference type="EMBL" id="GAA4423136.1"/>
    </source>
</evidence>
<accession>A0ABP8L5D9</accession>
<feature type="chain" id="PRO_5045399105" description="IPTL-CTERM sorting domain-containing protein" evidence="2">
    <location>
        <begin position="18"/>
        <end position="270"/>
    </location>
</feature>
<evidence type="ECO:0000313" key="4">
    <source>
        <dbReference type="Proteomes" id="UP001501788"/>
    </source>
</evidence>
<proteinExistence type="predicted"/>
<keyword evidence="1" id="KW-0472">Membrane</keyword>
<protein>
    <recommendedName>
        <fullName evidence="5">IPTL-CTERM sorting domain-containing protein</fullName>
    </recommendedName>
</protein>
<keyword evidence="2" id="KW-0732">Signal</keyword>
<keyword evidence="4" id="KW-1185">Reference proteome</keyword>
<feature type="transmembrane region" description="Helical" evidence="1">
    <location>
        <begin position="243"/>
        <end position="263"/>
    </location>
</feature>
<gene>
    <name evidence="3" type="ORF">GCM10023090_14990</name>
</gene>
<evidence type="ECO:0008006" key="5">
    <source>
        <dbReference type="Google" id="ProtNLM"/>
    </source>
</evidence>
<keyword evidence="1" id="KW-1133">Transmembrane helix</keyword>
<keyword evidence="1" id="KW-0812">Transmembrane</keyword>
<dbReference type="EMBL" id="BAABEX010000009">
    <property type="protein sequence ID" value="GAA4423136.1"/>
    <property type="molecule type" value="Genomic_DNA"/>
</dbReference>
<feature type="signal peptide" evidence="2">
    <location>
        <begin position="1"/>
        <end position="17"/>
    </location>
</feature>
<name>A0ABP8L5D9_9BURK</name>
<dbReference type="Proteomes" id="UP001501788">
    <property type="component" value="Unassembled WGS sequence"/>
</dbReference>